<gene>
    <name evidence="1" type="ORF">TRIATDRAFT_320398</name>
</gene>
<dbReference type="OrthoDB" id="10471891at2759"/>
<dbReference type="Proteomes" id="UP000005426">
    <property type="component" value="Unassembled WGS sequence"/>
</dbReference>
<proteinExistence type="predicted"/>
<accession>G9P3X6</accession>
<protein>
    <submittedName>
        <fullName evidence="1">Uncharacterized protein</fullName>
    </submittedName>
</protein>
<comment type="caution">
    <text evidence="1">The sequence shown here is derived from an EMBL/GenBank/DDBJ whole genome shotgun (WGS) entry which is preliminary data.</text>
</comment>
<sequence length="66" mass="7278">MRKAVCTVYPILEMLDVRSRSMITIHALSAVENPCPLLFFLKPELLKAGNRMTSIDISCVAGGNIK</sequence>
<reference evidence="1 2" key="1">
    <citation type="journal article" date="2011" name="Genome Biol.">
        <title>Comparative genome sequence analysis underscores mycoparasitism as the ancestral life style of Trichoderma.</title>
        <authorList>
            <person name="Kubicek C.P."/>
            <person name="Herrera-Estrella A."/>
            <person name="Seidl-Seiboth V."/>
            <person name="Martinez D.A."/>
            <person name="Druzhinina I.S."/>
            <person name="Thon M."/>
            <person name="Zeilinger S."/>
            <person name="Casas-Flores S."/>
            <person name="Horwitz B.A."/>
            <person name="Mukherjee P.K."/>
            <person name="Mukherjee M."/>
            <person name="Kredics L."/>
            <person name="Alcaraz L.D."/>
            <person name="Aerts A."/>
            <person name="Antal Z."/>
            <person name="Atanasova L."/>
            <person name="Cervantes-Badillo M.G."/>
            <person name="Challacombe J."/>
            <person name="Chertkov O."/>
            <person name="McCluskey K."/>
            <person name="Coulpier F."/>
            <person name="Deshpande N."/>
            <person name="von Doehren H."/>
            <person name="Ebbole D.J."/>
            <person name="Esquivel-Naranjo E.U."/>
            <person name="Fekete E."/>
            <person name="Flipphi M."/>
            <person name="Glaser F."/>
            <person name="Gomez-Rodriguez E.Y."/>
            <person name="Gruber S."/>
            <person name="Han C."/>
            <person name="Henrissat B."/>
            <person name="Hermosa R."/>
            <person name="Hernandez-Onate M."/>
            <person name="Karaffa L."/>
            <person name="Kosti I."/>
            <person name="Le Crom S."/>
            <person name="Lindquist E."/>
            <person name="Lucas S."/>
            <person name="Luebeck M."/>
            <person name="Luebeck P.S."/>
            <person name="Margeot A."/>
            <person name="Metz B."/>
            <person name="Misra M."/>
            <person name="Nevalainen H."/>
            <person name="Omann M."/>
            <person name="Packer N."/>
            <person name="Perrone G."/>
            <person name="Uresti-Rivera E.E."/>
            <person name="Salamov A."/>
            <person name="Schmoll M."/>
            <person name="Seiboth B."/>
            <person name="Shapiro H."/>
            <person name="Sukno S."/>
            <person name="Tamayo-Ramos J.A."/>
            <person name="Tisch D."/>
            <person name="Wiest A."/>
            <person name="Wilkinson H.H."/>
            <person name="Zhang M."/>
            <person name="Coutinho P.M."/>
            <person name="Kenerley C.M."/>
            <person name="Monte E."/>
            <person name="Baker S.E."/>
            <person name="Grigoriev I.V."/>
        </authorList>
    </citation>
    <scope>NUCLEOTIDE SEQUENCE [LARGE SCALE GENOMIC DNA]</scope>
    <source>
        <strain evidence="2">ATCC 20476 / IMI 206040</strain>
    </source>
</reference>
<organism evidence="1 2">
    <name type="scientific">Hypocrea atroviridis (strain ATCC 20476 / IMI 206040)</name>
    <name type="common">Trichoderma atroviride</name>
    <dbReference type="NCBI Taxonomy" id="452589"/>
    <lineage>
        <taxon>Eukaryota</taxon>
        <taxon>Fungi</taxon>
        <taxon>Dikarya</taxon>
        <taxon>Ascomycota</taxon>
        <taxon>Pezizomycotina</taxon>
        <taxon>Sordariomycetes</taxon>
        <taxon>Hypocreomycetidae</taxon>
        <taxon>Hypocreales</taxon>
        <taxon>Hypocreaceae</taxon>
        <taxon>Trichoderma</taxon>
    </lineage>
</organism>
<keyword evidence="2" id="KW-1185">Reference proteome</keyword>
<evidence type="ECO:0000313" key="1">
    <source>
        <dbReference type="EMBL" id="EHK43080.1"/>
    </source>
</evidence>
<name>G9P3X6_HYPAI</name>
<dbReference type="HOGENOM" id="CLU_2831507_0_0_1"/>
<dbReference type="AlphaFoldDB" id="G9P3X6"/>
<evidence type="ECO:0000313" key="2">
    <source>
        <dbReference type="Proteomes" id="UP000005426"/>
    </source>
</evidence>
<dbReference type="EMBL" id="ABDG02000026">
    <property type="protein sequence ID" value="EHK43080.1"/>
    <property type="molecule type" value="Genomic_DNA"/>
</dbReference>